<evidence type="ECO:0000256" key="6">
    <source>
        <dbReference type="ARBA" id="ARBA00022839"/>
    </source>
</evidence>
<dbReference type="CDD" id="cd22353">
    <property type="entry name" value="RecC_C-like"/>
    <property type="match status" value="1"/>
</dbReference>
<dbReference type="Gene3D" id="1.10.10.160">
    <property type="match status" value="1"/>
</dbReference>
<dbReference type="GO" id="GO:0003678">
    <property type="term" value="F:DNA helicase activity"/>
    <property type="evidence" value="ECO:0007669"/>
    <property type="project" value="UniProtKB-UniRule"/>
</dbReference>
<dbReference type="Gene3D" id="1.10.10.990">
    <property type="match status" value="1"/>
</dbReference>
<keyword evidence="13" id="KW-1185">Reference proteome</keyword>
<keyword evidence="1 10" id="KW-0540">Nuclease</keyword>
<organism evidence="12 13">
    <name type="scientific">Candidatus Photodesmus katoptron Akat1</name>
    <dbReference type="NCBI Taxonomy" id="1236703"/>
    <lineage>
        <taxon>Bacteria</taxon>
        <taxon>Pseudomonadati</taxon>
        <taxon>Pseudomonadota</taxon>
        <taxon>Gammaproteobacteria</taxon>
        <taxon>Vibrionales</taxon>
        <taxon>Vibrionaceae</taxon>
        <taxon>Candidatus Photodesmus</taxon>
    </lineage>
</organism>
<evidence type="ECO:0000313" key="12">
    <source>
        <dbReference type="EMBL" id="EPE37876.1"/>
    </source>
</evidence>
<dbReference type="Gene3D" id="1.10.486.10">
    <property type="entry name" value="PCRA, domain 4"/>
    <property type="match status" value="1"/>
</dbReference>
<evidence type="ECO:0000256" key="2">
    <source>
        <dbReference type="ARBA" id="ARBA00022741"/>
    </source>
</evidence>
<dbReference type="InterPro" id="IPR027417">
    <property type="entry name" value="P-loop_NTPase"/>
</dbReference>
<dbReference type="InterPro" id="IPR006697">
    <property type="entry name" value="RecC"/>
</dbReference>
<keyword evidence="7 10" id="KW-0067">ATP-binding</keyword>
<keyword evidence="6 10" id="KW-0269">Exonuclease</keyword>
<dbReference type="PANTHER" id="PTHR30591:SF1">
    <property type="entry name" value="RECBCD ENZYME SUBUNIT RECC"/>
    <property type="match status" value="1"/>
</dbReference>
<dbReference type="STRING" id="28176.CF66_2064"/>
<dbReference type="GO" id="GO:0005524">
    <property type="term" value="F:ATP binding"/>
    <property type="evidence" value="ECO:0007669"/>
    <property type="project" value="UniProtKB-UniRule"/>
</dbReference>
<comment type="function">
    <text evidence="10">A helicase/nuclease that prepares dsDNA breaks (DSB) for recombinational DNA repair. Binds to DSBs and unwinds DNA via a highly rapid and processive ATP-dependent bidirectional helicase activity. Unwinds dsDNA until it encounters a Chi (crossover hotspot instigator) sequence from the 3' direction. Cuts ssDNA a few nucleotides 3' to the Chi site. The properties and activities of the enzyme are changed at Chi. The Chi-altered holoenzyme produces a long 3'-ssDNA overhang and facilitates RecA-binding to the ssDNA for homologous DNA recombination and repair. Holoenzyme degrades any linearized DNA that is unable to undergo homologous recombination. In the holoenzyme this subunit recognizes the wild-type Chi sequence, and when added to isolated RecB increases its ATP-dependent helicase processivity.</text>
</comment>
<dbReference type="PANTHER" id="PTHR30591">
    <property type="entry name" value="RECBCD ENZYME SUBUNIT RECC"/>
    <property type="match status" value="1"/>
</dbReference>
<dbReference type="InterPro" id="IPR011335">
    <property type="entry name" value="Restrct_endonuc-II-like"/>
</dbReference>
<dbReference type="GO" id="GO:0003677">
    <property type="term" value="F:DNA binding"/>
    <property type="evidence" value="ECO:0007669"/>
    <property type="project" value="UniProtKB-UniRule"/>
</dbReference>
<dbReference type="InterPro" id="IPR041500">
    <property type="entry name" value="RecC_C"/>
</dbReference>
<evidence type="ECO:0000256" key="4">
    <source>
        <dbReference type="ARBA" id="ARBA00022801"/>
    </source>
</evidence>
<dbReference type="GO" id="GO:0000724">
    <property type="term" value="P:double-strand break repair via homologous recombination"/>
    <property type="evidence" value="ECO:0007669"/>
    <property type="project" value="UniProtKB-UniRule"/>
</dbReference>
<dbReference type="eggNOG" id="COG1330">
    <property type="taxonomic scope" value="Bacteria"/>
</dbReference>
<dbReference type="SUPFAM" id="SSF52980">
    <property type="entry name" value="Restriction endonuclease-like"/>
    <property type="match status" value="1"/>
</dbReference>
<dbReference type="PIRSF" id="PIRSF000980">
    <property type="entry name" value="RecC"/>
    <property type="match status" value="1"/>
</dbReference>
<keyword evidence="9 10" id="KW-0234">DNA repair</keyword>
<protein>
    <recommendedName>
        <fullName evidence="10">RecBCD enzyme subunit RecC</fullName>
    </recommendedName>
    <alternativeName>
        <fullName evidence="10">Exonuclease V subunit RecC</fullName>
        <shortName evidence="10">ExoV subunit RecC</shortName>
    </alternativeName>
    <alternativeName>
        <fullName evidence="10">Helicase/nuclease RecBCD subunit RecC</fullName>
    </alternativeName>
</protein>
<evidence type="ECO:0000256" key="10">
    <source>
        <dbReference type="HAMAP-Rule" id="MF_01486"/>
    </source>
</evidence>
<accession>S3E128</accession>
<dbReference type="SUPFAM" id="SSF52540">
    <property type="entry name" value="P-loop containing nucleoside triphosphate hydrolases"/>
    <property type="match status" value="2"/>
</dbReference>
<comment type="subunit">
    <text evidence="10">Heterotrimer of RecB, RecC and RecD. All subunits contribute to DNA-binding.</text>
</comment>
<evidence type="ECO:0000313" key="13">
    <source>
        <dbReference type="Proteomes" id="UP000053688"/>
    </source>
</evidence>
<comment type="similarity">
    <text evidence="10">Belongs to the RecC family.</text>
</comment>
<proteinExistence type="inferred from homology"/>
<sequence>MSKWLKIKLAQEMGIIANIKFSSFNAFIWETFTQTLSNVPKYTLFDRNIITWKLMNILPSTLDDPTFGVLLNYFKKGENDHNLYQLSRKIANIFVDYILYRPEWIINWENNTGVKECDGEYFWQSILWKKLCQYTFKQGKSNYNHANLCNKLMKKLTSSEIDIKNIPSRLFIFGINSLPTHYMNILEALGKYIDIHFMFHNPCKHYWGDICDRNHLTKIDQNQKEIKISDSKFSNAKDTVLQFQEKINQEINQDSLHIKNSIGNSLLASIGKLGRDSLYILSKLESEVYDFFINIKRDTLLHNLQADILNLEERQNNYNLNSSAHKQVVDLDDQSLSIHICHTPMRELEILHDELLRMFNANSDLTPNDIIVMMPNVDTYRSFIHAAFNSVSDKHYISYSISDYSSFQEHPILSLFMRLLVLPNMRCSASELFEFLEMPAVMAKFQFSEKEIDIIKKWIQESGIRWGLDSSIADEFNLPVSDQNTWKSGISRMFLGYAMSEQSGLFKSKDTMFFPYNEVQGMKAEIAGKISYFIEKISFYRLLLKQSQSIDSWVKILFNLLGDFFSVDLEGEMILQSIRDCIYQLKKDLNDAGYQKNVESIVIVKYLESELLIKCNSEHFLSGGVNFCNLIPMRSIPFKVVCLLGMNDGAYPRSSLPDSFNLMSGKIQLGDRTTRDDDRYLFLESILSAKHALYISYIGRSIRDNSEIFPSVLVSELVDYCKNNYCLKGTELLESQLSSDKLLKKLLQYHAMVPFSPSSFYTSTGSYAKDWVPSALIQIQKKDFQINVKKEETASKLNYKLSKHFPKLSNPLKIKLAEFHRFWRLPVQYFFNYHLKVVFDLSFTQLEDNEPFMLSYLENYQIREQLLDMLFQEYLICQETVQLFNLDELAYNFFKQKRAQGILPVGNFGEIVFEKNLIPVKILLDKLIFLCRNSDQNKYEVDTTIDFLDQYKNIHLTGRIKKNYPSGLVRYRNGQIRSQDYLSAWIDHLVMAVIGHSKSTHIIGYDYKKDKLLHFMYLPISDHIQAKNWFEQLVFLFCQGIKKPLPYFPKTALAAVEAGQNRGNWINDEGKAIKRMANIFNDTYLGYGEGNNPYIARIWPKWNSELAHQVKLLSDLVMIPPRLAIKQIK</sequence>
<keyword evidence="3 10" id="KW-0227">DNA damage</keyword>
<dbReference type="Pfam" id="PF17946">
    <property type="entry name" value="RecC_C"/>
    <property type="match status" value="1"/>
</dbReference>
<reference evidence="12 13" key="1">
    <citation type="journal article" date="2014" name="Environ. Microbiol.">
        <title>Genomic signatures of obligate host dependence in the luminous bacterial symbiont of a vertebrate.</title>
        <authorList>
            <person name="Hendry T.A."/>
            <person name="de Wet J.R."/>
            <person name="Dunlap P.V."/>
        </authorList>
    </citation>
    <scope>NUCLEOTIDE SEQUENCE [LARGE SCALE GENOMIC DNA]</scope>
    <source>
        <strain evidence="12 13">Akat1</strain>
    </source>
</reference>
<comment type="miscellaneous">
    <text evidence="10">In the RecBCD complex, RecB has a slow 3'-5' helicase, an exonuclease activity and loads RecA onto ssDNA, RecD has a fast 5'-3' helicase activity, while RecC stimulates the ATPase and processivity of the RecB helicase and contributes to recognition of the Chi site.</text>
</comment>
<dbReference type="HAMAP" id="MF_01486">
    <property type="entry name" value="RecC"/>
    <property type="match status" value="1"/>
</dbReference>
<keyword evidence="5 10" id="KW-0347">Helicase</keyword>
<dbReference type="InterPro" id="IPR013986">
    <property type="entry name" value="DExx_box_DNA_helicase_dom_sf"/>
</dbReference>
<keyword evidence="4 10" id="KW-0378">Hydrolase</keyword>
<evidence type="ECO:0000256" key="3">
    <source>
        <dbReference type="ARBA" id="ARBA00022763"/>
    </source>
</evidence>
<comment type="caution">
    <text evidence="12">The sequence shown here is derived from an EMBL/GenBank/DDBJ whole genome shotgun (WGS) entry which is preliminary data.</text>
</comment>
<dbReference type="AlphaFoldDB" id="S3E128"/>
<dbReference type="GO" id="GO:0009338">
    <property type="term" value="C:exodeoxyribonuclease V complex"/>
    <property type="evidence" value="ECO:0007669"/>
    <property type="project" value="InterPro"/>
</dbReference>
<gene>
    <name evidence="10 12" type="primary">recC</name>
    <name evidence="12" type="ORF">O1U_0339</name>
</gene>
<evidence type="ECO:0000256" key="8">
    <source>
        <dbReference type="ARBA" id="ARBA00023125"/>
    </source>
</evidence>
<name>S3E128_9GAMM</name>
<dbReference type="Gene3D" id="3.40.50.10930">
    <property type="match status" value="1"/>
</dbReference>
<evidence type="ECO:0000256" key="5">
    <source>
        <dbReference type="ARBA" id="ARBA00022806"/>
    </source>
</evidence>
<evidence type="ECO:0000256" key="7">
    <source>
        <dbReference type="ARBA" id="ARBA00022840"/>
    </source>
</evidence>
<dbReference type="Gene3D" id="3.40.50.300">
    <property type="entry name" value="P-loop containing nucleotide triphosphate hydrolases"/>
    <property type="match status" value="1"/>
</dbReference>
<dbReference type="NCBIfam" id="TIGR01450">
    <property type="entry name" value="recC"/>
    <property type="match status" value="1"/>
</dbReference>
<dbReference type="GO" id="GO:0008854">
    <property type="term" value="F:exodeoxyribonuclease V activity"/>
    <property type="evidence" value="ECO:0007669"/>
    <property type="project" value="InterPro"/>
</dbReference>
<dbReference type="Proteomes" id="UP000053688">
    <property type="component" value="Unassembled WGS sequence"/>
</dbReference>
<dbReference type="PATRIC" id="fig|1236703.3.peg.332"/>
<evidence type="ECO:0000256" key="1">
    <source>
        <dbReference type="ARBA" id="ARBA00022722"/>
    </source>
</evidence>
<evidence type="ECO:0000259" key="11">
    <source>
        <dbReference type="Pfam" id="PF17946"/>
    </source>
</evidence>
<evidence type="ECO:0000256" key="9">
    <source>
        <dbReference type="ARBA" id="ARBA00023204"/>
    </source>
</evidence>
<feature type="domain" description="RecC C-terminal" evidence="11">
    <location>
        <begin position="813"/>
        <end position="1059"/>
    </location>
</feature>
<keyword evidence="8 10" id="KW-0238">DNA-binding</keyword>
<keyword evidence="2 10" id="KW-0547">Nucleotide-binding</keyword>
<dbReference type="Pfam" id="PF04257">
    <property type="entry name" value="Exonuc_V_gamma"/>
    <property type="match status" value="1"/>
</dbReference>
<dbReference type="EMBL" id="AMSD01000001">
    <property type="protein sequence ID" value="EPE37876.1"/>
    <property type="molecule type" value="Genomic_DNA"/>
</dbReference>